<feature type="compositionally biased region" description="Low complexity" evidence="1">
    <location>
        <begin position="52"/>
        <end position="63"/>
    </location>
</feature>
<dbReference type="Pfam" id="PF04949">
    <property type="entry name" value="Transcrip_act"/>
    <property type="match status" value="1"/>
</dbReference>
<proteinExistence type="predicted"/>
<dbReference type="PANTHER" id="PTHR21470">
    <property type="entry name" value="RAB6-INTERACTING PROTEIN GORAB"/>
    <property type="match status" value="1"/>
</dbReference>
<dbReference type="Proteomes" id="UP001295469">
    <property type="component" value="Chromosome A03"/>
</dbReference>
<feature type="compositionally biased region" description="Basic residues" evidence="1">
    <location>
        <begin position="35"/>
        <end position="46"/>
    </location>
</feature>
<evidence type="ECO:0000313" key="2">
    <source>
        <dbReference type="EMBL" id="CAF2122936.1"/>
    </source>
</evidence>
<feature type="non-terminal residue" evidence="2">
    <location>
        <position position="1"/>
    </location>
</feature>
<dbReference type="EMBL" id="HG994357">
    <property type="protein sequence ID" value="CAF2122936.1"/>
    <property type="molecule type" value="Genomic_DNA"/>
</dbReference>
<dbReference type="PANTHER" id="PTHR21470:SF11">
    <property type="entry name" value="RAB6-INTERACTING GOLGIN"/>
    <property type="match status" value="1"/>
</dbReference>
<protein>
    <submittedName>
        <fullName evidence="2">(rape) hypothetical protein</fullName>
    </submittedName>
</protein>
<reference evidence="2" key="1">
    <citation type="submission" date="2021-01" db="EMBL/GenBank/DDBJ databases">
        <authorList>
            <consortium name="Genoscope - CEA"/>
            <person name="William W."/>
        </authorList>
    </citation>
    <scope>NUCLEOTIDE SEQUENCE</scope>
</reference>
<dbReference type="InterPro" id="IPR007033">
    <property type="entry name" value="GORAB"/>
</dbReference>
<evidence type="ECO:0000256" key="1">
    <source>
        <dbReference type="SAM" id="MobiDB-lite"/>
    </source>
</evidence>
<feature type="compositionally biased region" description="Polar residues" evidence="1">
    <location>
        <begin position="1"/>
        <end position="11"/>
    </location>
</feature>
<sequence>PRKASSQNPPRSANIGLLEEPHRNSTEDSSSCFGLRKKSSKNHKEKPKMTQTNAGAGTGAAAPTEPPQSNEMVLHTGSLSFSSHMSKEDEEMTRSALSAFKAKEDEIDKRRMEVRERIQAQLGRVEEETRRLSTIREELESMADPMRKEVSMVRKKIDSVNKELKPLGSTVQKKEREYKEALDTFNEKNREKVQLITKLMEMEQLVGESEKLRMKKLEELSKSIETVLTDSSLLIRFNDSNSLDELTELMDSSSSYDQNDKMCDDEIQGEETSEPCLARKRRKETERSSYALSPKPRKLVAHRVNVWEFFIQKEDDPTQNNCCLCEFLEADESST</sequence>
<feature type="region of interest" description="Disordered" evidence="1">
    <location>
        <begin position="1"/>
        <end position="72"/>
    </location>
</feature>
<accession>A0A816VPZ3</accession>
<organism evidence="2">
    <name type="scientific">Brassica napus</name>
    <name type="common">Rape</name>
    <dbReference type="NCBI Taxonomy" id="3708"/>
    <lineage>
        <taxon>Eukaryota</taxon>
        <taxon>Viridiplantae</taxon>
        <taxon>Streptophyta</taxon>
        <taxon>Embryophyta</taxon>
        <taxon>Tracheophyta</taxon>
        <taxon>Spermatophyta</taxon>
        <taxon>Magnoliopsida</taxon>
        <taxon>eudicotyledons</taxon>
        <taxon>Gunneridae</taxon>
        <taxon>Pentapetalae</taxon>
        <taxon>rosids</taxon>
        <taxon>malvids</taxon>
        <taxon>Brassicales</taxon>
        <taxon>Brassicaceae</taxon>
        <taxon>Brassiceae</taxon>
        <taxon>Brassica</taxon>
    </lineage>
</organism>
<name>A0A816VPZ3_BRANA</name>
<gene>
    <name evidence="2" type="ORF">DARMORV10_A03P20130.1</name>
</gene>
<dbReference type="AlphaFoldDB" id="A0A816VPZ3"/>
<feature type="region of interest" description="Disordered" evidence="1">
    <location>
        <begin position="269"/>
        <end position="292"/>
    </location>
</feature>